<protein>
    <recommendedName>
        <fullName evidence="2">Tyr recombinase domain-containing protein</fullName>
    </recommendedName>
</protein>
<dbReference type="Proteomes" id="UP000076852">
    <property type="component" value="Chromosome 1"/>
</dbReference>
<dbReference type="PROSITE" id="PS51898">
    <property type="entry name" value="TYR_RECOMBINASE"/>
    <property type="match status" value="1"/>
</dbReference>
<dbReference type="OrthoDB" id="2078692at2"/>
<keyword evidence="1" id="KW-0233">DNA recombination</keyword>
<gene>
    <name evidence="3" type="ORF">AYM40_02210</name>
</gene>
<dbReference type="GO" id="GO:0003677">
    <property type="term" value="F:DNA binding"/>
    <property type="evidence" value="ECO:0007669"/>
    <property type="project" value="InterPro"/>
</dbReference>
<evidence type="ECO:0000313" key="4">
    <source>
        <dbReference type="Proteomes" id="UP000076852"/>
    </source>
</evidence>
<dbReference type="InterPro" id="IPR013762">
    <property type="entry name" value="Integrase-like_cat_sf"/>
</dbReference>
<dbReference type="GO" id="GO:0006310">
    <property type="term" value="P:DNA recombination"/>
    <property type="evidence" value="ECO:0007669"/>
    <property type="project" value="UniProtKB-KW"/>
</dbReference>
<dbReference type="KEGG" id="buz:AYM40_02210"/>
<evidence type="ECO:0000313" key="3">
    <source>
        <dbReference type="EMBL" id="ANB71312.1"/>
    </source>
</evidence>
<accession>A0A160FGU3</accession>
<dbReference type="AlphaFoldDB" id="A0A160FGU3"/>
<dbReference type="InterPro" id="IPR002104">
    <property type="entry name" value="Integrase_catalytic"/>
</dbReference>
<reference evidence="3 4" key="1">
    <citation type="journal article" date="2016" name="Gene">
        <title>PacBio SMRT assembly of a complex multi-replicon genome reveals chlorocatechol degradative operon in a region of genome plasticity.</title>
        <authorList>
            <person name="Ricker N."/>
            <person name="Shen S.Y."/>
            <person name="Goordial J."/>
            <person name="Jin S."/>
            <person name="Fulthorpe R.R."/>
        </authorList>
    </citation>
    <scope>NUCLEOTIDE SEQUENCE [LARGE SCALE GENOMIC DNA]</scope>
    <source>
        <strain evidence="3 4">OLGA172</strain>
    </source>
</reference>
<name>A0A160FGU3_9BURK</name>
<dbReference type="STRING" id="1804984.AYM40_02210"/>
<sequence>MASSGLSKAIHAIGWFYDYYYLIEGGRPIDADELGGVLARFMEAREFGTSILGWDAVRKKTAIDDVRYVSAFTEFCADEFGHQPINRRETKFATDLNVREQRRFFAALSHRKDWDNLAHLVPSTQAGKGIVSRPAFDPKEKRRTKASYDRKSFPPAKVLALIATTPSTRDKLYLLLLFFGSLRASEPLHLFVTDVTISSDGTAKVILGHPRTGAYEWADSLRGRQTGNRATFLKERYFLGPRHKLGAKHPLHAGWKGMAFDSASRNEAEVTWLVPEMGRYFARLHIEYMHATRRHVRDEHPYYFVNEKDGAQFGKPAKLSNMTKAFYRAARRIGLSPSDEGVNPHGARHFYGYFCASQLRISLDLTQMMMHHTSILSTKTYYDLDKAVGRDELQKGQARIARELPSFCADAARLLTSG</sequence>
<dbReference type="EMBL" id="CP014578">
    <property type="protein sequence ID" value="ANB71312.1"/>
    <property type="molecule type" value="Genomic_DNA"/>
</dbReference>
<proteinExistence type="predicted"/>
<dbReference type="RefSeq" id="WP_063494787.1">
    <property type="nucleotide sequence ID" value="NZ_CP014578.1"/>
</dbReference>
<evidence type="ECO:0000256" key="1">
    <source>
        <dbReference type="ARBA" id="ARBA00023172"/>
    </source>
</evidence>
<organism evidence="3 4">
    <name type="scientific">Paraburkholderia phytofirmans OLGA172</name>
    <dbReference type="NCBI Taxonomy" id="1417228"/>
    <lineage>
        <taxon>Bacteria</taxon>
        <taxon>Pseudomonadati</taxon>
        <taxon>Pseudomonadota</taxon>
        <taxon>Betaproteobacteria</taxon>
        <taxon>Burkholderiales</taxon>
        <taxon>Burkholderiaceae</taxon>
        <taxon>Paraburkholderia</taxon>
    </lineage>
</organism>
<dbReference type="GO" id="GO:0015074">
    <property type="term" value="P:DNA integration"/>
    <property type="evidence" value="ECO:0007669"/>
    <property type="project" value="InterPro"/>
</dbReference>
<dbReference type="CDD" id="cd00397">
    <property type="entry name" value="DNA_BRE_C"/>
    <property type="match status" value="1"/>
</dbReference>
<keyword evidence="4" id="KW-1185">Reference proteome</keyword>
<dbReference type="InterPro" id="IPR011010">
    <property type="entry name" value="DNA_brk_join_enz"/>
</dbReference>
<evidence type="ECO:0000259" key="2">
    <source>
        <dbReference type="PROSITE" id="PS51898"/>
    </source>
</evidence>
<feature type="domain" description="Tyr recombinase" evidence="2">
    <location>
        <begin position="148"/>
        <end position="399"/>
    </location>
</feature>
<dbReference type="SUPFAM" id="SSF56349">
    <property type="entry name" value="DNA breaking-rejoining enzymes"/>
    <property type="match status" value="1"/>
</dbReference>
<dbReference type="Gene3D" id="1.10.443.10">
    <property type="entry name" value="Intergrase catalytic core"/>
    <property type="match status" value="1"/>
</dbReference>